<feature type="compositionally biased region" description="Polar residues" evidence="1">
    <location>
        <begin position="1"/>
        <end position="11"/>
    </location>
</feature>
<reference evidence="2" key="1">
    <citation type="journal article" date="2015" name="Nature">
        <title>Complex archaea that bridge the gap between prokaryotes and eukaryotes.</title>
        <authorList>
            <person name="Spang A."/>
            <person name="Saw J.H."/>
            <person name="Jorgensen S.L."/>
            <person name="Zaremba-Niedzwiedzka K."/>
            <person name="Martijn J."/>
            <person name="Lind A.E."/>
            <person name="van Eijk R."/>
            <person name="Schleper C."/>
            <person name="Guy L."/>
            <person name="Ettema T.J."/>
        </authorList>
    </citation>
    <scope>NUCLEOTIDE SEQUENCE</scope>
</reference>
<sequence length="58" mass="6242">MLARPTKSSGRAQGGIGGEQDAGASIGGKKEILELSKEINSVLYLTYNEQLYIENITK</sequence>
<evidence type="ECO:0000313" key="2">
    <source>
        <dbReference type="EMBL" id="KKL88618.1"/>
    </source>
</evidence>
<feature type="region of interest" description="Disordered" evidence="1">
    <location>
        <begin position="1"/>
        <end position="24"/>
    </location>
</feature>
<gene>
    <name evidence="2" type="ORF">LCGC14_1922900</name>
</gene>
<dbReference type="AlphaFoldDB" id="A0A0F9FR01"/>
<name>A0A0F9FR01_9ZZZZ</name>
<evidence type="ECO:0000256" key="1">
    <source>
        <dbReference type="SAM" id="MobiDB-lite"/>
    </source>
</evidence>
<protein>
    <submittedName>
        <fullName evidence="2">Uncharacterized protein</fullName>
    </submittedName>
</protein>
<proteinExistence type="predicted"/>
<accession>A0A0F9FR01</accession>
<dbReference type="EMBL" id="LAZR01020513">
    <property type="protein sequence ID" value="KKL88618.1"/>
    <property type="molecule type" value="Genomic_DNA"/>
</dbReference>
<organism evidence="2">
    <name type="scientific">marine sediment metagenome</name>
    <dbReference type="NCBI Taxonomy" id="412755"/>
    <lineage>
        <taxon>unclassified sequences</taxon>
        <taxon>metagenomes</taxon>
        <taxon>ecological metagenomes</taxon>
    </lineage>
</organism>
<comment type="caution">
    <text evidence="2">The sequence shown here is derived from an EMBL/GenBank/DDBJ whole genome shotgun (WGS) entry which is preliminary data.</text>
</comment>